<evidence type="ECO:0000313" key="6">
    <source>
        <dbReference type="EMBL" id="KAK4264031.1"/>
    </source>
</evidence>
<evidence type="ECO:0000259" key="4">
    <source>
        <dbReference type="SMART" id="SM01255"/>
    </source>
</evidence>
<organism evidence="6 7">
    <name type="scientific">Acacia crassicarpa</name>
    <name type="common">northern wattle</name>
    <dbReference type="NCBI Taxonomy" id="499986"/>
    <lineage>
        <taxon>Eukaryota</taxon>
        <taxon>Viridiplantae</taxon>
        <taxon>Streptophyta</taxon>
        <taxon>Embryophyta</taxon>
        <taxon>Tracheophyta</taxon>
        <taxon>Spermatophyta</taxon>
        <taxon>Magnoliopsida</taxon>
        <taxon>eudicotyledons</taxon>
        <taxon>Gunneridae</taxon>
        <taxon>Pentapetalae</taxon>
        <taxon>rosids</taxon>
        <taxon>fabids</taxon>
        <taxon>Fabales</taxon>
        <taxon>Fabaceae</taxon>
        <taxon>Caesalpinioideae</taxon>
        <taxon>mimosoid clade</taxon>
        <taxon>Acacieae</taxon>
        <taxon>Acacia</taxon>
    </lineage>
</organism>
<reference evidence="6" key="1">
    <citation type="submission" date="2023-10" db="EMBL/GenBank/DDBJ databases">
        <title>Chromosome-level genome of the transformable northern wattle, Acacia crassicarpa.</title>
        <authorList>
            <person name="Massaro I."/>
            <person name="Sinha N.R."/>
            <person name="Poethig S."/>
            <person name="Leichty A.R."/>
        </authorList>
    </citation>
    <scope>NUCLEOTIDE SEQUENCE</scope>
    <source>
        <strain evidence="6">Acra3RX</strain>
        <tissue evidence="6">Leaf</tissue>
    </source>
</reference>
<feature type="domain" description="KNOX1" evidence="4">
    <location>
        <begin position="25"/>
        <end position="72"/>
    </location>
</feature>
<dbReference type="Pfam" id="PF03790">
    <property type="entry name" value="KNOX1"/>
    <property type="match status" value="1"/>
</dbReference>
<protein>
    <submittedName>
        <fullName evidence="6">Uncharacterized protein</fullName>
    </submittedName>
</protein>
<dbReference type="SMART" id="SM01255">
    <property type="entry name" value="KNOX1"/>
    <property type="match status" value="1"/>
</dbReference>
<proteinExistence type="predicted"/>
<dbReference type="InterPro" id="IPR053363">
    <property type="entry name" value="Leaf_patterning_domain"/>
</dbReference>
<dbReference type="GO" id="GO:0003677">
    <property type="term" value="F:DNA binding"/>
    <property type="evidence" value="ECO:0007669"/>
    <property type="project" value="InterPro"/>
</dbReference>
<dbReference type="Proteomes" id="UP001293593">
    <property type="component" value="Unassembled WGS sequence"/>
</dbReference>
<feature type="region of interest" description="Disordered" evidence="3">
    <location>
        <begin position="1"/>
        <end position="24"/>
    </location>
</feature>
<evidence type="ECO:0000256" key="2">
    <source>
        <dbReference type="ARBA" id="ARBA00023242"/>
    </source>
</evidence>
<keyword evidence="7" id="KW-1185">Reference proteome</keyword>
<name>A0AAE1J7P0_9FABA</name>
<evidence type="ECO:0000313" key="7">
    <source>
        <dbReference type="Proteomes" id="UP001293593"/>
    </source>
</evidence>
<feature type="domain" description="KNOX2" evidence="5">
    <location>
        <begin position="79"/>
        <end position="130"/>
    </location>
</feature>
<accession>A0AAE1J7P0</accession>
<comment type="subcellular location">
    <subcellularLocation>
        <location evidence="1">Nucleus</location>
    </subcellularLocation>
</comment>
<evidence type="ECO:0000259" key="5">
    <source>
        <dbReference type="SMART" id="SM01256"/>
    </source>
</evidence>
<dbReference type="PANTHER" id="PTHR48268">
    <property type="entry name" value="HOMEOBOX PROTEIN KNOTTED-1-LIKE 6 ISOFORM X1"/>
    <property type="match status" value="1"/>
</dbReference>
<evidence type="ECO:0000256" key="3">
    <source>
        <dbReference type="SAM" id="MobiDB-lite"/>
    </source>
</evidence>
<dbReference type="GO" id="GO:0005634">
    <property type="term" value="C:nucleus"/>
    <property type="evidence" value="ECO:0007669"/>
    <property type="project" value="UniProtKB-SubCell"/>
</dbReference>
<dbReference type="InterPro" id="IPR005540">
    <property type="entry name" value="KNOX1"/>
</dbReference>
<dbReference type="PANTHER" id="PTHR48268:SF2">
    <property type="entry name" value="PROTEIN KNATM"/>
    <property type="match status" value="1"/>
</dbReference>
<comment type="caution">
    <text evidence="6">The sequence shown here is derived from an EMBL/GenBank/DDBJ whole genome shotgun (WGS) entry which is preliminary data.</text>
</comment>
<dbReference type="EMBL" id="JAWXYG010000009">
    <property type="protein sequence ID" value="KAK4264031.1"/>
    <property type="molecule type" value="Genomic_DNA"/>
</dbReference>
<dbReference type="Pfam" id="PF03791">
    <property type="entry name" value="KNOX2"/>
    <property type="match status" value="1"/>
</dbReference>
<keyword evidence="2" id="KW-0539">Nucleus</keyword>
<dbReference type="AlphaFoldDB" id="A0AAE1J7P0"/>
<sequence>MEGRREKEGEKKLIREEEEEEEDHEVLKKMISSHPLYGLLIESHFNCLKVGLGEFGEDDQFDITDAAACKQKANSVKTATTTTPSSTELDHFMEAYCMALSSLKEAIEEPTKETRAFINSMHVELKELSNNNNKLSQDATIECSSKKNL</sequence>
<dbReference type="SMART" id="SM01256">
    <property type="entry name" value="KNOX2"/>
    <property type="match status" value="1"/>
</dbReference>
<gene>
    <name evidence="6" type="ORF">QN277_029372</name>
</gene>
<evidence type="ECO:0000256" key="1">
    <source>
        <dbReference type="ARBA" id="ARBA00004123"/>
    </source>
</evidence>
<feature type="compositionally biased region" description="Basic and acidic residues" evidence="3">
    <location>
        <begin position="1"/>
        <end position="15"/>
    </location>
</feature>
<dbReference type="InterPro" id="IPR005541">
    <property type="entry name" value="KNOX2"/>
</dbReference>